<gene>
    <name evidence="4" type="ORF">EFR84_11470</name>
</gene>
<dbReference type="AlphaFoldDB" id="A0A432P3S0"/>
<reference evidence="4 5" key="1">
    <citation type="submission" date="2018-11" db="EMBL/GenBank/DDBJ databases">
        <title>Rhizobium chutanense sp. nov., isolated from root nodules of Phaseolus vulgaris in China.</title>
        <authorList>
            <person name="Huo Y."/>
        </authorList>
    </citation>
    <scope>NUCLEOTIDE SEQUENCE [LARGE SCALE GENOMIC DNA]</scope>
    <source>
        <strain evidence="4 5">C16</strain>
    </source>
</reference>
<proteinExistence type="inferred from homology"/>
<dbReference type="Gene3D" id="6.20.330.10">
    <property type="match status" value="1"/>
</dbReference>
<protein>
    <submittedName>
        <fullName evidence="4">S49 family peptidase</fullName>
    </submittedName>
</protein>
<dbReference type="OrthoDB" id="266140at2"/>
<dbReference type="InterPro" id="IPR029045">
    <property type="entry name" value="ClpP/crotonase-like_dom_sf"/>
</dbReference>
<accession>A0A432P3S0</accession>
<feature type="region of interest" description="Disordered" evidence="2">
    <location>
        <begin position="341"/>
        <end position="376"/>
    </location>
</feature>
<dbReference type="GO" id="GO:0008233">
    <property type="term" value="F:peptidase activity"/>
    <property type="evidence" value="ECO:0007669"/>
    <property type="project" value="InterPro"/>
</dbReference>
<evidence type="ECO:0000256" key="2">
    <source>
        <dbReference type="SAM" id="MobiDB-lite"/>
    </source>
</evidence>
<dbReference type="GO" id="GO:0006508">
    <property type="term" value="P:proteolysis"/>
    <property type="evidence" value="ECO:0007669"/>
    <property type="project" value="InterPro"/>
</dbReference>
<name>A0A432P3S0_9HYPH</name>
<feature type="compositionally biased region" description="Low complexity" evidence="2">
    <location>
        <begin position="349"/>
        <end position="361"/>
    </location>
</feature>
<dbReference type="Gene3D" id="3.90.226.10">
    <property type="entry name" value="2-enoyl-CoA Hydratase, Chain A, domain 1"/>
    <property type="match status" value="1"/>
</dbReference>
<feature type="compositionally biased region" description="Basic residues" evidence="2">
    <location>
        <begin position="365"/>
        <end position="376"/>
    </location>
</feature>
<sequence>MTTRFPHLRAAIMQQPWAIMPDRLEAIAEVVERRVEGIRLSPEEIASIKGERRPNGVATLFNGDTGQLMDVSAAASGTSPSASVIAVISFFGIVAQHASQVDDISGPGGTSTERVGNSLRAALNDPSVKAIVINFDSPGGNVNGIQVLADEIYNSRGQKPIVAQVNSLCASAAYWVACSCDEIVMTPGAMAGSIGVYSLHQDVSRAVDAAGLKFTFISAGKYKVEGNSFEPLSEEAGQAAQSNVDAFYSDFVSAVARGRGVSVDDVIGGFGEGRVVKDKQAVKAKMADRVDTLDGTIRRLSSAKKSASAKANAVDLLDAQSAAEVPEANNMITDALEGTGSVEAGGAAGPLEASSASASESDAFRRRRHAHRLRSL</sequence>
<dbReference type="InterPro" id="IPR033855">
    <property type="entry name" value="Protein_C"/>
</dbReference>
<dbReference type="Proteomes" id="UP000278081">
    <property type="component" value="Unassembled WGS sequence"/>
</dbReference>
<dbReference type="EMBL" id="RJTJ01000008">
    <property type="protein sequence ID" value="RUM06809.1"/>
    <property type="molecule type" value="Genomic_DNA"/>
</dbReference>
<comment type="caution">
    <text evidence="4">The sequence shown here is derived from an EMBL/GenBank/DDBJ whole genome shotgun (WGS) entry which is preliminary data.</text>
</comment>
<evidence type="ECO:0000256" key="1">
    <source>
        <dbReference type="ARBA" id="ARBA00008683"/>
    </source>
</evidence>
<evidence type="ECO:0000313" key="5">
    <source>
        <dbReference type="Proteomes" id="UP000278081"/>
    </source>
</evidence>
<dbReference type="SUPFAM" id="SSF52096">
    <property type="entry name" value="ClpP/crotonase"/>
    <property type="match status" value="1"/>
</dbReference>
<evidence type="ECO:0000259" key="3">
    <source>
        <dbReference type="Pfam" id="PF01343"/>
    </source>
</evidence>
<dbReference type="Pfam" id="PF01343">
    <property type="entry name" value="Peptidase_S49"/>
    <property type="match status" value="1"/>
</dbReference>
<dbReference type="CDD" id="cd07022">
    <property type="entry name" value="S49_Sppa_36K_type"/>
    <property type="match status" value="1"/>
</dbReference>
<dbReference type="RefSeq" id="WP_126908982.1">
    <property type="nucleotide sequence ID" value="NZ_ML133755.1"/>
</dbReference>
<comment type="similarity">
    <text evidence="1">Belongs to the peptidase S49 family.</text>
</comment>
<organism evidence="4 5">
    <name type="scientific">Rhizobium chutanense</name>
    <dbReference type="NCBI Taxonomy" id="2035448"/>
    <lineage>
        <taxon>Bacteria</taxon>
        <taxon>Pseudomonadati</taxon>
        <taxon>Pseudomonadota</taxon>
        <taxon>Alphaproteobacteria</taxon>
        <taxon>Hyphomicrobiales</taxon>
        <taxon>Rhizobiaceae</taxon>
        <taxon>Rhizobium/Agrobacterium group</taxon>
        <taxon>Rhizobium</taxon>
    </lineage>
</organism>
<dbReference type="PANTHER" id="PTHR42987">
    <property type="entry name" value="PEPTIDASE S49"/>
    <property type="match status" value="1"/>
</dbReference>
<dbReference type="InterPro" id="IPR002142">
    <property type="entry name" value="Peptidase_S49"/>
</dbReference>
<dbReference type="PANTHER" id="PTHR42987:SF4">
    <property type="entry name" value="PROTEASE SOHB-RELATED"/>
    <property type="match status" value="1"/>
</dbReference>
<feature type="domain" description="Peptidase S49" evidence="3">
    <location>
        <begin position="157"/>
        <end position="305"/>
    </location>
</feature>
<evidence type="ECO:0000313" key="4">
    <source>
        <dbReference type="EMBL" id="RUM06809.1"/>
    </source>
</evidence>